<feature type="region of interest" description="Disordered" evidence="1">
    <location>
        <begin position="229"/>
        <end position="267"/>
    </location>
</feature>
<sequence>MANTKAIVLQETANNLNTLLKAKAKALPKGFNETRFLQNCMTVLQDTRNIEKCNSVSVARTMLKGAFLGLDFFSKECYAIPYNDYKTGKCHLEFQTDYKGERKLMKQYSVRPIKDIYAKVVREGDEFEEIIEKGIPTINFRPKPFSNEKIIGVFAVVLFEDGGLLYETMSAEDVEKIKVGFAKRDKEGNYSKAWTATPEEMYKKTVIRRLRKSVELEFDSVEQQKTYEEASEFDVKRDEEVKEEASPFENVDFEEVEEGNTIEAKQE</sequence>
<dbReference type="EMBL" id="CP069280">
    <property type="protein sequence ID" value="QRI52473.1"/>
    <property type="molecule type" value="Genomic_DNA"/>
</dbReference>
<evidence type="ECO:0000313" key="5">
    <source>
        <dbReference type="Proteomes" id="UP000663464"/>
    </source>
</evidence>
<evidence type="ECO:0000313" key="3">
    <source>
        <dbReference type="EMBL" id="QRI52473.1"/>
    </source>
</evidence>
<evidence type="ECO:0000256" key="1">
    <source>
        <dbReference type="SAM" id="MobiDB-lite"/>
    </source>
</evidence>
<dbReference type="GO" id="GO:0006259">
    <property type="term" value="P:DNA metabolic process"/>
    <property type="evidence" value="ECO:0007669"/>
    <property type="project" value="InterPro"/>
</dbReference>
<dbReference type="EMBL" id="SWOY01000002">
    <property type="protein sequence ID" value="NFG16522.1"/>
    <property type="molecule type" value="Genomic_DNA"/>
</dbReference>
<dbReference type="InterPro" id="IPR004590">
    <property type="entry name" value="ssDNA_annealing_RecT"/>
</dbReference>
<accession>A0A0A2HFW0</accession>
<reference evidence="2 4" key="2">
    <citation type="submission" date="2019-04" db="EMBL/GenBank/DDBJ databases">
        <title>Genome sequencing of Clostridium botulinum Groups I-IV and Clostridium butyricum.</title>
        <authorList>
            <person name="Brunt J."/>
            <person name="Van Vliet A.H.M."/>
            <person name="Stringer S.C."/>
            <person name="Carter A.T."/>
            <person name="Peck M.W."/>
        </authorList>
    </citation>
    <scope>NUCLEOTIDE SEQUENCE [LARGE SCALE GENOMIC DNA]</scope>
    <source>
        <strain evidence="2 4">IFR 18/037</strain>
    </source>
</reference>
<proteinExistence type="predicted"/>
<feature type="compositionally biased region" description="Acidic residues" evidence="1">
    <location>
        <begin position="251"/>
        <end position="260"/>
    </location>
</feature>
<dbReference type="NCBIfam" id="TIGR00616">
    <property type="entry name" value="rect"/>
    <property type="match status" value="1"/>
</dbReference>
<dbReference type="Proteomes" id="UP000663464">
    <property type="component" value="Chromosome"/>
</dbReference>
<gene>
    <name evidence="2" type="ORF">FC794_06935</name>
    <name evidence="3" type="ORF">JQS73_13690</name>
</gene>
<dbReference type="Proteomes" id="UP000478995">
    <property type="component" value="Unassembled WGS sequence"/>
</dbReference>
<dbReference type="RefSeq" id="WP_003397154.1">
    <property type="nucleotide sequence ID" value="NZ_AP025140.1"/>
</dbReference>
<dbReference type="Pfam" id="PF03837">
    <property type="entry name" value="RecT"/>
    <property type="match status" value="1"/>
</dbReference>
<reference evidence="3" key="3">
    <citation type="submission" date="2021-02" db="EMBL/GenBank/DDBJ databases">
        <authorList>
            <person name="Dover N."/>
            <person name="Barash J.R."/>
            <person name="Bell J.M."/>
            <person name="Sylvester M.D."/>
            <person name="Arnon S."/>
        </authorList>
    </citation>
    <scope>NUCLEOTIDE SEQUENCE</scope>
    <source>
        <strain evidence="3">IBCA10-7060</strain>
    </source>
</reference>
<dbReference type="AlphaFoldDB" id="A0A0A2HFW0"/>
<dbReference type="GO" id="GO:0003677">
    <property type="term" value="F:DNA binding"/>
    <property type="evidence" value="ECO:0007669"/>
    <property type="project" value="InterPro"/>
</dbReference>
<evidence type="ECO:0000313" key="2">
    <source>
        <dbReference type="EMBL" id="NFG16522.1"/>
    </source>
</evidence>
<evidence type="ECO:0000313" key="4">
    <source>
        <dbReference type="Proteomes" id="UP000478995"/>
    </source>
</evidence>
<dbReference type="InterPro" id="IPR018330">
    <property type="entry name" value="RecT_fam"/>
</dbReference>
<feature type="compositionally biased region" description="Basic and acidic residues" evidence="1">
    <location>
        <begin position="229"/>
        <end position="245"/>
    </location>
</feature>
<reference evidence="3 5" key="1">
    <citation type="journal article" date="2014" name="J. Infect. Dis.">
        <title>Molecular characterization of a novel botulinum neurotoxin type H gene.</title>
        <authorList>
            <person name="Dover N."/>
            <person name="Barash J.R."/>
            <person name="Hill K.K."/>
            <person name="Xie G."/>
            <person name="Arnon S.S."/>
        </authorList>
    </citation>
    <scope>NUCLEOTIDE SEQUENCE [LARGE SCALE GENOMIC DNA]</scope>
    <source>
        <strain evidence="3 5">IBCA10-7060</strain>
    </source>
</reference>
<protein>
    <submittedName>
        <fullName evidence="2 3">Recombinase</fullName>
    </submittedName>
</protein>
<name>A0A0A2HFW0_CLOBO</name>
<organism evidence="2 4">
    <name type="scientific">Clostridium botulinum</name>
    <dbReference type="NCBI Taxonomy" id="1491"/>
    <lineage>
        <taxon>Bacteria</taxon>
        <taxon>Bacillati</taxon>
        <taxon>Bacillota</taxon>
        <taxon>Clostridia</taxon>
        <taxon>Eubacteriales</taxon>
        <taxon>Clostridiaceae</taxon>
        <taxon>Clostridium</taxon>
    </lineage>
</organism>